<evidence type="ECO:0000313" key="9">
    <source>
        <dbReference type="Proteomes" id="UP000784294"/>
    </source>
</evidence>
<dbReference type="PROSITE" id="PS50920">
    <property type="entry name" value="SOLCAR"/>
    <property type="match status" value="1"/>
</dbReference>
<sequence length="61" mass="7051">MKTRMALRRTGDPSSLFRCVRTIFEQGGLRSFYRGYVVSMSSYVPYSGAEMALYEVNSTYY</sequence>
<dbReference type="GO" id="GO:0016020">
    <property type="term" value="C:membrane"/>
    <property type="evidence" value="ECO:0007669"/>
    <property type="project" value="UniProtKB-SubCell"/>
</dbReference>
<comment type="caution">
    <text evidence="8">The sequence shown here is derived from an EMBL/GenBank/DDBJ whole genome shotgun (WGS) entry which is preliminary data.</text>
</comment>
<keyword evidence="4" id="KW-0677">Repeat</keyword>
<keyword evidence="9" id="KW-1185">Reference proteome</keyword>
<keyword evidence="5 6" id="KW-0472">Membrane</keyword>
<dbReference type="Gene3D" id="1.50.40.10">
    <property type="entry name" value="Mitochondrial carrier domain"/>
    <property type="match status" value="1"/>
</dbReference>
<dbReference type="AlphaFoldDB" id="A0A448WFI8"/>
<gene>
    <name evidence="8" type="ORF">PXEA_LOCUS3918</name>
</gene>
<dbReference type="InterPro" id="IPR018108">
    <property type="entry name" value="MCP_transmembrane"/>
</dbReference>
<evidence type="ECO:0000256" key="5">
    <source>
        <dbReference type="ARBA" id="ARBA00023136"/>
    </source>
</evidence>
<dbReference type="EMBL" id="CAAALY010009121">
    <property type="protein sequence ID" value="VEL10478.1"/>
    <property type="molecule type" value="Genomic_DNA"/>
</dbReference>
<evidence type="ECO:0000256" key="4">
    <source>
        <dbReference type="ARBA" id="ARBA00022737"/>
    </source>
</evidence>
<comment type="subcellular location">
    <subcellularLocation>
        <location evidence="1">Membrane</location>
        <topology evidence="1">Multi-pass membrane protein</topology>
    </subcellularLocation>
</comment>
<keyword evidence="3 6" id="KW-0812">Transmembrane</keyword>
<dbReference type="Proteomes" id="UP000784294">
    <property type="component" value="Unassembled WGS sequence"/>
</dbReference>
<dbReference type="Pfam" id="PF00153">
    <property type="entry name" value="Mito_carr"/>
    <property type="match status" value="1"/>
</dbReference>
<protein>
    <recommendedName>
        <fullName evidence="10">ADP,ATP carrier protein</fullName>
    </recommendedName>
</protein>
<proteinExistence type="inferred from homology"/>
<evidence type="ECO:0000256" key="2">
    <source>
        <dbReference type="ARBA" id="ARBA00006375"/>
    </source>
</evidence>
<dbReference type="SUPFAM" id="SSF103506">
    <property type="entry name" value="Mitochondrial carrier"/>
    <property type="match status" value="1"/>
</dbReference>
<evidence type="ECO:0000313" key="8">
    <source>
        <dbReference type="EMBL" id="VEL10478.1"/>
    </source>
</evidence>
<evidence type="ECO:0000256" key="6">
    <source>
        <dbReference type="PROSITE-ProRule" id="PRU00282"/>
    </source>
</evidence>
<evidence type="ECO:0000256" key="1">
    <source>
        <dbReference type="ARBA" id="ARBA00004141"/>
    </source>
</evidence>
<dbReference type="InterPro" id="IPR023395">
    <property type="entry name" value="MCP_dom_sf"/>
</dbReference>
<feature type="repeat" description="Solcar" evidence="6">
    <location>
        <begin position="1"/>
        <end position="60"/>
    </location>
</feature>
<name>A0A448WFI8_9PLAT</name>
<comment type="similarity">
    <text evidence="2 7">Belongs to the mitochondrial carrier (TC 2.A.29) family.</text>
</comment>
<reference evidence="8" key="1">
    <citation type="submission" date="2018-11" db="EMBL/GenBank/DDBJ databases">
        <authorList>
            <consortium name="Pathogen Informatics"/>
        </authorList>
    </citation>
    <scope>NUCLEOTIDE SEQUENCE</scope>
</reference>
<evidence type="ECO:0008006" key="10">
    <source>
        <dbReference type="Google" id="ProtNLM"/>
    </source>
</evidence>
<keyword evidence="7" id="KW-0813">Transport</keyword>
<evidence type="ECO:0000256" key="7">
    <source>
        <dbReference type="RuleBase" id="RU000488"/>
    </source>
</evidence>
<accession>A0A448WFI8</accession>
<dbReference type="PANTHER" id="PTHR24089">
    <property type="entry name" value="SOLUTE CARRIER FAMILY 25"/>
    <property type="match status" value="1"/>
</dbReference>
<organism evidence="8 9">
    <name type="scientific">Protopolystoma xenopodis</name>
    <dbReference type="NCBI Taxonomy" id="117903"/>
    <lineage>
        <taxon>Eukaryota</taxon>
        <taxon>Metazoa</taxon>
        <taxon>Spiralia</taxon>
        <taxon>Lophotrochozoa</taxon>
        <taxon>Platyhelminthes</taxon>
        <taxon>Monogenea</taxon>
        <taxon>Polyopisthocotylea</taxon>
        <taxon>Polystomatidea</taxon>
        <taxon>Polystomatidae</taxon>
        <taxon>Protopolystoma</taxon>
    </lineage>
</organism>
<evidence type="ECO:0000256" key="3">
    <source>
        <dbReference type="ARBA" id="ARBA00022692"/>
    </source>
</evidence>